<dbReference type="Pfam" id="PF13672">
    <property type="entry name" value="PP2C_2"/>
    <property type="match status" value="1"/>
</dbReference>
<dbReference type="Proteomes" id="UP001589607">
    <property type="component" value="Unassembled WGS sequence"/>
</dbReference>
<name>A0ABV5GQM5_9FLAO</name>
<protein>
    <submittedName>
        <fullName evidence="2">PP2C family serine/threonine-protein phosphatase</fullName>
        <ecNumber evidence="2">3.1.3.16</ecNumber>
    </submittedName>
</protein>
<reference evidence="2 3" key="1">
    <citation type="submission" date="2024-09" db="EMBL/GenBank/DDBJ databases">
        <authorList>
            <person name="Sun Q."/>
            <person name="Mori K."/>
        </authorList>
    </citation>
    <scope>NUCLEOTIDE SEQUENCE [LARGE SCALE GENOMIC DNA]</scope>
    <source>
        <strain evidence="2 3">CECT 7955</strain>
    </source>
</reference>
<organism evidence="2 3">
    <name type="scientific">Flavobacterium jumunjinense</name>
    <dbReference type="NCBI Taxonomy" id="998845"/>
    <lineage>
        <taxon>Bacteria</taxon>
        <taxon>Pseudomonadati</taxon>
        <taxon>Bacteroidota</taxon>
        <taxon>Flavobacteriia</taxon>
        <taxon>Flavobacteriales</taxon>
        <taxon>Flavobacteriaceae</taxon>
        <taxon>Flavobacterium</taxon>
    </lineage>
</organism>
<dbReference type="EC" id="3.1.3.16" evidence="2"/>
<evidence type="ECO:0000259" key="1">
    <source>
        <dbReference type="Pfam" id="PF13672"/>
    </source>
</evidence>
<dbReference type="SUPFAM" id="SSF81606">
    <property type="entry name" value="PP2C-like"/>
    <property type="match status" value="1"/>
</dbReference>
<evidence type="ECO:0000313" key="3">
    <source>
        <dbReference type="Proteomes" id="UP001589607"/>
    </source>
</evidence>
<comment type="caution">
    <text evidence="2">The sequence shown here is derived from an EMBL/GenBank/DDBJ whole genome shotgun (WGS) entry which is preliminary data.</text>
</comment>
<proteinExistence type="predicted"/>
<dbReference type="InterPro" id="IPR036457">
    <property type="entry name" value="PPM-type-like_dom_sf"/>
</dbReference>
<keyword evidence="3" id="KW-1185">Reference proteome</keyword>
<dbReference type="RefSeq" id="WP_236455198.1">
    <property type="nucleotide sequence ID" value="NZ_CBCSGE010000004.1"/>
</dbReference>
<accession>A0ABV5GQM5</accession>
<dbReference type="GO" id="GO:0004722">
    <property type="term" value="F:protein serine/threonine phosphatase activity"/>
    <property type="evidence" value="ECO:0007669"/>
    <property type="project" value="UniProtKB-EC"/>
</dbReference>
<sequence length="493" mass="56766">MPNVKAYFEKLFSAHGIEIPSKREKMFQNFIENEENRTKIKTILELQNTIMKNWKLDTRIRDIIEQQIQIPNGTVGKKYETKLDFIKLGLDDIIYSDFIGLEEYGLKYDNESEIINGTPIKNGDFKVKLNFRISGEEEDSILNEKTFNLIINADPKSLWKDIESNQEDPFWKADNVSEFQSIGDKNIVVASRRGRSHANVGSFRDDDYSFKHLEETGWSIVSVSDGAGSAKFSRKGSEIACKEVIHYFENKLTNELSLQFDTLVSDLNKENNKVVLESEAKENEDNEVENLADIKTETTKSKIGKFIYNNLGGCAKWVHNKLEEFANLNETYIKDFHSTLIFTLFKKYDFGYVVLTFGVGDCPIGILNKDLTEFKLMNWLDVGEFGGGTRFITMPEIFTSDKFVTRFGFKIIDDFSYLMLMTDGIYDAKFVVEANLEKLEKWKEFIADLKGENEDNAAVEFNVSNEEITNQLANWMDFWSPGNHDDRTLAIVF</sequence>
<evidence type="ECO:0000313" key="2">
    <source>
        <dbReference type="EMBL" id="MFB9097688.1"/>
    </source>
</evidence>
<gene>
    <name evidence="2" type="ORF">ACFFVF_14290</name>
</gene>
<dbReference type="InterPro" id="IPR001932">
    <property type="entry name" value="PPM-type_phosphatase-like_dom"/>
</dbReference>
<keyword evidence="2" id="KW-0378">Hydrolase</keyword>
<dbReference type="EMBL" id="JBHMEY010000060">
    <property type="protein sequence ID" value="MFB9097688.1"/>
    <property type="molecule type" value="Genomic_DNA"/>
</dbReference>
<feature type="domain" description="PPM-type phosphatase" evidence="1">
    <location>
        <begin position="193"/>
        <end position="450"/>
    </location>
</feature>